<feature type="domain" description="CheW-like" evidence="4">
    <location>
        <begin position="293"/>
        <end position="434"/>
    </location>
</feature>
<name>A0ABT8YEE7_9SPHN</name>
<gene>
    <name evidence="5" type="ORF">Q4F19_20195</name>
</gene>
<evidence type="ECO:0000313" key="6">
    <source>
        <dbReference type="Proteomes" id="UP001169764"/>
    </source>
</evidence>
<dbReference type="Proteomes" id="UP001169764">
    <property type="component" value="Unassembled WGS sequence"/>
</dbReference>
<dbReference type="PANTHER" id="PTHR22617:SF45">
    <property type="entry name" value="CHEMOTAXIS PROTEIN CHEW"/>
    <property type="match status" value="1"/>
</dbReference>
<keyword evidence="3" id="KW-0963">Cytoplasm</keyword>
<dbReference type="Gene3D" id="2.30.30.40">
    <property type="entry name" value="SH3 Domains"/>
    <property type="match status" value="2"/>
</dbReference>
<proteinExistence type="predicted"/>
<organism evidence="5 6">
    <name type="scientific">Sphingomonas natans</name>
    <dbReference type="NCBI Taxonomy" id="3063330"/>
    <lineage>
        <taxon>Bacteria</taxon>
        <taxon>Pseudomonadati</taxon>
        <taxon>Pseudomonadota</taxon>
        <taxon>Alphaproteobacteria</taxon>
        <taxon>Sphingomonadales</taxon>
        <taxon>Sphingomonadaceae</taxon>
        <taxon>Sphingomonas</taxon>
    </lineage>
</organism>
<evidence type="ECO:0000256" key="2">
    <source>
        <dbReference type="ARBA" id="ARBA00021483"/>
    </source>
</evidence>
<dbReference type="SMART" id="SM00260">
    <property type="entry name" value="CheW"/>
    <property type="match status" value="3"/>
</dbReference>
<dbReference type="RefSeq" id="WP_303546508.1">
    <property type="nucleotide sequence ID" value="NZ_JAUOTP010000012.1"/>
</dbReference>
<dbReference type="InterPro" id="IPR036061">
    <property type="entry name" value="CheW-like_dom_sf"/>
</dbReference>
<feature type="domain" description="CheW-like" evidence="4">
    <location>
        <begin position="1"/>
        <end position="135"/>
    </location>
</feature>
<reference evidence="5" key="1">
    <citation type="submission" date="2023-07" db="EMBL/GenBank/DDBJ databases">
        <authorList>
            <person name="Kim M."/>
        </authorList>
    </citation>
    <scope>NUCLEOTIDE SEQUENCE</scope>
    <source>
        <strain evidence="5">BIUV-7</strain>
    </source>
</reference>
<dbReference type="Gene3D" id="2.40.50.180">
    <property type="entry name" value="CheA-289, Domain 4"/>
    <property type="match status" value="3"/>
</dbReference>
<accession>A0ABT8YEE7</accession>
<dbReference type="SUPFAM" id="SSF50341">
    <property type="entry name" value="CheW-like"/>
    <property type="match status" value="3"/>
</dbReference>
<dbReference type="InterPro" id="IPR039315">
    <property type="entry name" value="CheW"/>
</dbReference>
<protein>
    <recommendedName>
        <fullName evidence="2">Chemotaxis protein CheW</fullName>
    </recommendedName>
</protein>
<evidence type="ECO:0000313" key="5">
    <source>
        <dbReference type="EMBL" id="MDO6416717.1"/>
    </source>
</evidence>
<dbReference type="EMBL" id="JAUOTP010000012">
    <property type="protein sequence ID" value="MDO6416717.1"/>
    <property type="molecule type" value="Genomic_DNA"/>
</dbReference>
<comment type="subcellular location">
    <subcellularLocation>
        <location evidence="1">Cytoplasm</location>
    </subcellularLocation>
</comment>
<evidence type="ECO:0000259" key="4">
    <source>
        <dbReference type="PROSITE" id="PS50851"/>
    </source>
</evidence>
<comment type="caution">
    <text evidence="5">The sequence shown here is derived from an EMBL/GenBank/DDBJ whole genome shotgun (WGS) entry which is preliminary data.</text>
</comment>
<evidence type="ECO:0000256" key="1">
    <source>
        <dbReference type="ARBA" id="ARBA00004496"/>
    </source>
</evidence>
<dbReference type="PANTHER" id="PTHR22617">
    <property type="entry name" value="CHEMOTAXIS SENSOR HISTIDINE KINASE-RELATED"/>
    <property type="match status" value="1"/>
</dbReference>
<feature type="domain" description="CheW-like" evidence="4">
    <location>
        <begin position="129"/>
        <end position="273"/>
    </location>
</feature>
<sequence length="449" mass="48219">MLSFRVGGDRLSVPAAIVREVSRLPRITRVPHAPASLLGLGNFRGSVLPVVSFARLTGRETQGERRVILLDTADPLALAVDDVAALGQDDDARRIDIEQLIARDFQRADRKARAVARSSQAPASDADAGITLVAFTVAGQDYALPIAAVQEVLRLPADITLLPHADDMVVGSIVVRDALLPLLSLQSLLALPGDGDAERARVLVVKIGTHRVGLVVDRMDAILRVPEAQIDTVPAVLARGSAEARIQAICRLDGGQRLVSVLAVEHLIREDLTARLLQGADELMAERTAEEALAQFLLFRIGKEEFGLPIEAVVEVARPPAKLTRLPRAPAFVQGVMNLRGQVIPVIDQARRFGSTVPPSARRRVIVVRLCELQAGFVVEAVSDVMRVPVGAIRAAPDLGGEQTRVFDRVVNLGDEGRIVLIVSPQELLDRAEREMLGKLGGKLPAAAS</sequence>
<dbReference type="Pfam" id="PF01584">
    <property type="entry name" value="CheW"/>
    <property type="match status" value="3"/>
</dbReference>
<dbReference type="PROSITE" id="PS50851">
    <property type="entry name" value="CHEW"/>
    <property type="match status" value="3"/>
</dbReference>
<dbReference type="InterPro" id="IPR002545">
    <property type="entry name" value="CheW-lke_dom"/>
</dbReference>
<keyword evidence="6" id="KW-1185">Reference proteome</keyword>
<evidence type="ECO:0000256" key="3">
    <source>
        <dbReference type="ARBA" id="ARBA00022490"/>
    </source>
</evidence>